<dbReference type="Pfam" id="PF01557">
    <property type="entry name" value="FAA_hydrolase"/>
    <property type="match status" value="1"/>
</dbReference>
<dbReference type="GO" id="GO:0016853">
    <property type="term" value="F:isomerase activity"/>
    <property type="evidence" value="ECO:0007669"/>
    <property type="project" value="UniProtKB-KW"/>
</dbReference>
<comment type="caution">
    <text evidence="4">The sequence shown here is derived from an EMBL/GenBank/DDBJ whole genome shotgun (WGS) entry which is preliminary data.</text>
</comment>
<dbReference type="InterPro" id="IPR036663">
    <property type="entry name" value="Fumarylacetoacetase_C_sf"/>
</dbReference>
<evidence type="ECO:0000313" key="4">
    <source>
        <dbReference type="EMBL" id="EKN70288.1"/>
    </source>
</evidence>
<dbReference type="eggNOG" id="COG0179">
    <property type="taxonomic scope" value="Bacteria"/>
</dbReference>
<keyword evidence="5" id="KW-1185">Reference proteome</keyword>
<dbReference type="AlphaFoldDB" id="K6DQ27"/>
<proteinExistence type="inferred from homology"/>
<feature type="domain" description="Fumarylacetoacetase-like C-terminal" evidence="3">
    <location>
        <begin position="94"/>
        <end position="300"/>
    </location>
</feature>
<gene>
    <name evidence="4" type="ORF">BABA_06366</name>
</gene>
<dbReference type="SUPFAM" id="SSF56529">
    <property type="entry name" value="FAH"/>
    <property type="match status" value="1"/>
</dbReference>
<dbReference type="STRING" id="1117379.BABA_06366"/>
<dbReference type="InterPro" id="IPR011234">
    <property type="entry name" value="Fumarylacetoacetase-like_C"/>
</dbReference>
<protein>
    <submittedName>
        <fullName evidence="4">5-carboxymethyl-2-hydroxymuconate delta-isomerase</fullName>
    </submittedName>
</protein>
<dbReference type="Gene3D" id="3.90.850.10">
    <property type="entry name" value="Fumarylacetoacetase-like, C-terminal domain"/>
    <property type="match status" value="1"/>
</dbReference>
<name>K6DQ27_9BACI</name>
<evidence type="ECO:0000256" key="1">
    <source>
        <dbReference type="ARBA" id="ARBA00010211"/>
    </source>
</evidence>
<dbReference type="PATRIC" id="fig|1117379.3.peg.1330"/>
<dbReference type="OrthoDB" id="9805307at2"/>
<dbReference type="Proteomes" id="UP000006316">
    <property type="component" value="Unassembled WGS sequence"/>
</dbReference>
<dbReference type="PANTHER" id="PTHR11820:SF7">
    <property type="entry name" value="ACYLPYRUVASE FAHD1, MITOCHONDRIAL"/>
    <property type="match status" value="1"/>
</dbReference>
<comment type="similarity">
    <text evidence="1">Belongs to the FAH family.</text>
</comment>
<organism evidence="4 5">
    <name type="scientific">Neobacillus bataviensis LMG 21833</name>
    <dbReference type="NCBI Taxonomy" id="1117379"/>
    <lineage>
        <taxon>Bacteria</taxon>
        <taxon>Bacillati</taxon>
        <taxon>Bacillota</taxon>
        <taxon>Bacilli</taxon>
        <taxon>Bacillales</taxon>
        <taxon>Bacillaceae</taxon>
        <taxon>Neobacillus</taxon>
    </lineage>
</organism>
<dbReference type="PANTHER" id="PTHR11820">
    <property type="entry name" value="ACYLPYRUVASE"/>
    <property type="match status" value="1"/>
</dbReference>
<keyword evidence="2" id="KW-0479">Metal-binding</keyword>
<evidence type="ECO:0000313" key="5">
    <source>
        <dbReference type="Proteomes" id="UP000006316"/>
    </source>
</evidence>
<dbReference type="RefSeq" id="WP_007084300.1">
    <property type="nucleotide sequence ID" value="NZ_AJLS01000041.1"/>
</dbReference>
<reference evidence="4 5" key="1">
    <citation type="journal article" date="2012" name="Front. Microbiol.">
        <title>Redundancy and modularity in membrane-associated dissimilatory nitrate reduction in Bacillus.</title>
        <authorList>
            <person name="Heylen K."/>
            <person name="Keltjens J."/>
        </authorList>
    </citation>
    <scope>NUCLEOTIDE SEQUENCE [LARGE SCALE GENOMIC DNA]</scope>
    <source>
        <strain evidence="5">LMG 21833T</strain>
    </source>
</reference>
<dbReference type="GO" id="GO:0018773">
    <property type="term" value="F:acetylpyruvate hydrolase activity"/>
    <property type="evidence" value="ECO:0007669"/>
    <property type="project" value="TreeGrafter"/>
</dbReference>
<dbReference type="FunFam" id="3.90.850.10:FF:000010">
    <property type="entry name" value="FAA hydrolase family protein"/>
    <property type="match status" value="1"/>
</dbReference>
<dbReference type="GO" id="GO:0046872">
    <property type="term" value="F:metal ion binding"/>
    <property type="evidence" value="ECO:0007669"/>
    <property type="project" value="UniProtKB-KW"/>
</dbReference>
<keyword evidence="4" id="KW-0413">Isomerase</keyword>
<accession>K6DQ27</accession>
<sequence>MRFVTVKYGNKEEVGLVETEDTKILLLNPAAEVRTGQKNFPSSMLECIALGETFMEQVNDLLEWVTSYEQTDTFYIPLEEGKLLAPIPRPSKNIFCVGKNYAEHAIEMGSAADIPEHVMVFTKAPTSVIGSDEPVLNHQNVTSQLDYEGELAVIIGKKGRAVKKEEALDYIFGYTIINDVTARDLQSRHKQFFIGKSLDTTCPMGPWIVHKSMIGDPNQLTIETRINGEVRQRSNTKNFIFPVEEVISVLSAGMTLEPGDIIATGTPAGVGKGFKPPKFLRPGDTMEITIEKIGTLKNSIEENSF</sequence>
<evidence type="ECO:0000259" key="3">
    <source>
        <dbReference type="Pfam" id="PF01557"/>
    </source>
</evidence>
<evidence type="ECO:0000256" key="2">
    <source>
        <dbReference type="ARBA" id="ARBA00022723"/>
    </source>
</evidence>
<dbReference type="EMBL" id="AJLS01000041">
    <property type="protein sequence ID" value="EKN70288.1"/>
    <property type="molecule type" value="Genomic_DNA"/>
</dbReference>